<evidence type="ECO:0000313" key="10">
    <source>
        <dbReference type="EMBL" id="MFN2976005.1"/>
    </source>
</evidence>
<evidence type="ECO:0000256" key="3">
    <source>
        <dbReference type="ARBA" id="ARBA00022452"/>
    </source>
</evidence>
<keyword evidence="2" id="KW-0813">Transport</keyword>
<dbReference type="Proteomes" id="UP001634747">
    <property type="component" value="Unassembled WGS sequence"/>
</dbReference>
<dbReference type="Pfam" id="PF13620">
    <property type="entry name" value="CarboxypepD_reg"/>
    <property type="match status" value="1"/>
</dbReference>
<protein>
    <submittedName>
        <fullName evidence="10">Carboxypeptidase regulatory-like domain-containing protein</fullName>
    </submittedName>
</protein>
<dbReference type="InterPro" id="IPR036942">
    <property type="entry name" value="Beta-barrel_TonB_sf"/>
</dbReference>
<keyword evidence="4" id="KW-0812">Transmembrane</keyword>
<sequence>MPHFRSIVFAATMSLPLFLSSASINPLLAQETTGSLQGTVRDPSGAVVAHATVTVTTPTLVGSKSDTTDSKGNYHFANLPPGSYTITVDAQGFTQLKQTGLMIEVGRSPSVDLKLGIGSENTTVEVTTESPQIDTTSVTTQTVVGADVIQYVPRGTTFQSVIQFAPAARNEPLMGNTTTNGSGSVSPGNGSNGSPYGYSIAGGSDSENSYLVEGQETANLIGGYSHTNVPFDFIQEVQVKTSGIASEYGGAMGGVVNVIMKKGSAQFHGSAFIQYNSSGLNGSPNPSPRYNPLDSGTTTNWLGSSAGYQGFIDPAYQSNTPVKPKTSLVFPGFTLGGPLVPFSSTLKDKLFFFVGFNPQLSRYAIQVNYGPSNGGLVPFSQNQNTYYTIARVDAQATKRIRVFGSWLYQLQRENGENLPSLDSKQGYFNAATGCFGAATSASNPCLSTGIPQFANAHTLGYVAPNITVNTGADITVTNNIVATSHFGYYFENYHDFGFPTTGVLNYFNTNGLGTTDATGAPLPAAYQQSTGYYNAALDQNYTQYNASKAIQFDQDVAWFKSGWGGSHNFKFGYQLTRNSNTLNQHYNEPLVNLYVGNSSAAQYSPSSSTGNANCAAYVALYGACQGRYGYVSIEDFGTHGSATSYNHGLYAQDSWTIARRLTLDYGVRFDKEYLPGEAQNATSITGANLSKPINFSWTDKFAPRIGASWDVAGDGKTKIFGDYGKFYDTMKLNLAISSFGGQYWQNCYFALDTPNLGSINPVFNSASRYCSGAAPNSTTNFAGGATPAGLTFLESQDFRSFPTTCSTCSAVQEGVAPGLKPYQQHEAVVGVDRQLTRTLALEVRYDRRRLDQAIEDASLASSVTGSETFVVVNPGRGVNASYTGFCQFLYGAGAADCTSSSGQYPPDQQIPAARSYDGVEFRLQKAVSNHWSGMLSYTYSYFRGNYTGLTSSDLADGGSGGRNAPNNSRSFDEPYFQYNANGGSSSGRLPTDRPNTFKGYAYYTLGYLRRFNSDFGIFQTIYQGSPNTTYTNVGYSENAFPVDVFNRGKWADVTQDPSTGIITVGTPRTFRNPWYNQTDFDFTESFKIDDRQSLRFATTFTNLLNDHAVTAVYEQLDSAYSANQYITPGGYAFYDGAAFYAAAEHPYDVAKSLNGSTATSNNLGGPETINSQYGKPLYYQQPRNIRFQLSYTF</sequence>
<accession>A0ABW9KN35</accession>
<keyword evidence="11" id="KW-1185">Reference proteome</keyword>
<dbReference type="RefSeq" id="WP_263412493.1">
    <property type="nucleotide sequence ID" value="NZ_BAABBH010000001.1"/>
</dbReference>
<keyword evidence="3" id="KW-1134">Transmembrane beta strand</keyword>
<comment type="subcellular location">
    <subcellularLocation>
        <location evidence="1">Cell outer membrane</location>
        <topology evidence="1">Multi-pass membrane protein</topology>
    </subcellularLocation>
</comment>
<dbReference type="PANTHER" id="PTHR30069:SF46">
    <property type="entry name" value="OAR PROTEIN"/>
    <property type="match status" value="1"/>
</dbReference>
<feature type="domain" description="TonB-dependent transporter Oar-like beta-barrel" evidence="9">
    <location>
        <begin position="379"/>
        <end position="1107"/>
    </location>
</feature>
<dbReference type="Gene3D" id="2.60.40.1120">
    <property type="entry name" value="Carboxypeptidase-like, regulatory domain"/>
    <property type="match status" value="1"/>
</dbReference>
<dbReference type="Gene3D" id="2.40.170.20">
    <property type="entry name" value="TonB-dependent receptor, beta-barrel domain"/>
    <property type="match status" value="1"/>
</dbReference>
<dbReference type="PANTHER" id="PTHR30069">
    <property type="entry name" value="TONB-DEPENDENT OUTER MEMBRANE RECEPTOR"/>
    <property type="match status" value="1"/>
</dbReference>
<evidence type="ECO:0000256" key="6">
    <source>
        <dbReference type="ARBA" id="ARBA00023237"/>
    </source>
</evidence>
<dbReference type="EMBL" id="JBJYXY010000001">
    <property type="protein sequence ID" value="MFN2976005.1"/>
    <property type="molecule type" value="Genomic_DNA"/>
</dbReference>
<dbReference type="InterPro" id="IPR039426">
    <property type="entry name" value="TonB-dep_rcpt-like"/>
</dbReference>
<dbReference type="SUPFAM" id="SSF56935">
    <property type="entry name" value="Porins"/>
    <property type="match status" value="1"/>
</dbReference>
<comment type="caution">
    <text evidence="10">The sequence shown here is derived from an EMBL/GenBank/DDBJ whole genome shotgun (WGS) entry which is preliminary data.</text>
</comment>
<keyword evidence="5" id="KW-0472">Membrane</keyword>
<proteinExistence type="predicted"/>
<feature type="region of interest" description="Disordered" evidence="7">
    <location>
        <begin position="953"/>
        <end position="975"/>
    </location>
</feature>
<gene>
    <name evidence="10" type="ORF">ACK2TP_09540</name>
</gene>
<dbReference type="Gene3D" id="2.170.130.10">
    <property type="entry name" value="TonB-dependent receptor, plug domain"/>
    <property type="match status" value="1"/>
</dbReference>
<evidence type="ECO:0000259" key="9">
    <source>
        <dbReference type="Pfam" id="PF25183"/>
    </source>
</evidence>
<evidence type="ECO:0000256" key="1">
    <source>
        <dbReference type="ARBA" id="ARBA00004571"/>
    </source>
</evidence>
<dbReference type="SUPFAM" id="SSF49452">
    <property type="entry name" value="Starch-binding domain-like"/>
    <property type="match status" value="1"/>
</dbReference>
<feature type="chain" id="PRO_5046049428" evidence="8">
    <location>
        <begin position="30"/>
        <end position="1193"/>
    </location>
</feature>
<organism evidence="10 11">
    <name type="scientific">Terriglobus aquaticus</name>
    <dbReference type="NCBI Taxonomy" id="940139"/>
    <lineage>
        <taxon>Bacteria</taxon>
        <taxon>Pseudomonadati</taxon>
        <taxon>Acidobacteriota</taxon>
        <taxon>Terriglobia</taxon>
        <taxon>Terriglobales</taxon>
        <taxon>Acidobacteriaceae</taxon>
        <taxon>Terriglobus</taxon>
    </lineage>
</organism>
<dbReference type="InterPro" id="IPR057601">
    <property type="entry name" value="Oar-like_b-barrel"/>
</dbReference>
<evidence type="ECO:0000256" key="7">
    <source>
        <dbReference type="SAM" id="MobiDB-lite"/>
    </source>
</evidence>
<name>A0ABW9KN35_9BACT</name>
<evidence type="ECO:0000256" key="8">
    <source>
        <dbReference type="SAM" id="SignalP"/>
    </source>
</evidence>
<keyword evidence="8" id="KW-0732">Signal</keyword>
<feature type="signal peptide" evidence="8">
    <location>
        <begin position="1"/>
        <end position="29"/>
    </location>
</feature>
<dbReference type="InterPro" id="IPR037066">
    <property type="entry name" value="Plug_dom_sf"/>
</dbReference>
<evidence type="ECO:0000256" key="2">
    <source>
        <dbReference type="ARBA" id="ARBA00022448"/>
    </source>
</evidence>
<dbReference type="Pfam" id="PF25183">
    <property type="entry name" value="OMP_b-brl_4"/>
    <property type="match status" value="1"/>
</dbReference>
<evidence type="ECO:0000256" key="4">
    <source>
        <dbReference type="ARBA" id="ARBA00022692"/>
    </source>
</evidence>
<dbReference type="InterPro" id="IPR013784">
    <property type="entry name" value="Carb-bd-like_fold"/>
</dbReference>
<keyword evidence="6" id="KW-0998">Cell outer membrane</keyword>
<evidence type="ECO:0000256" key="5">
    <source>
        <dbReference type="ARBA" id="ARBA00023136"/>
    </source>
</evidence>
<evidence type="ECO:0000313" key="11">
    <source>
        <dbReference type="Proteomes" id="UP001634747"/>
    </source>
</evidence>
<reference evidence="10 11" key="1">
    <citation type="submission" date="2024-12" db="EMBL/GenBank/DDBJ databases">
        <authorList>
            <person name="Lee Y."/>
        </authorList>
    </citation>
    <scope>NUCLEOTIDE SEQUENCE [LARGE SCALE GENOMIC DNA]</scope>
    <source>
        <strain evidence="10 11">03SUJ4</strain>
    </source>
</reference>